<reference evidence="1" key="1">
    <citation type="journal article" date="2020" name="Nature">
        <title>Giant virus diversity and host interactions through global metagenomics.</title>
        <authorList>
            <person name="Schulz F."/>
            <person name="Roux S."/>
            <person name="Paez-Espino D."/>
            <person name="Jungbluth S."/>
            <person name="Walsh D.A."/>
            <person name="Denef V.J."/>
            <person name="McMahon K.D."/>
            <person name="Konstantinidis K.T."/>
            <person name="Eloe-Fadrosh E.A."/>
            <person name="Kyrpides N.C."/>
            <person name="Woyke T."/>
        </authorList>
    </citation>
    <scope>NUCLEOTIDE SEQUENCE</scope>
    <source>
        <strain evidence="1">GVMAG-S-3300010158-109</strain>
    </source>
</reference>
<accession>A0A6C0KCT0</accession>
<organism evidence="1">
    <name type="scientific">viral metagenome</name>
    <dbReference type="NCBI Taxonomy" id="1070528"/>
    <lineage>
        <taxon>unclassified sequences</taxon>
        <taxon>metagenomes</taxon>
        <taxon>organismal metagenomes</taxon>
    </lineage>
</organism>
<name>A0A6C0KCT0_9ZZZZ</name>
<sequence>MSNKRYIELYSGNRNRQQYPYPASFEVPFAPTVQNITGKNALDPIVNGAVYYKFIATSSEYYNSEGSFAAGSTAAAPVLSPKQTGEALSSVANYYVGWYIVDTTVPPSNESVSLIIGYNPSTATLTLLQPLGDDPTGHKYGIYSSNPTANYISIPTLDINQNYILNYELAYNGYYIVFETPNPLYSNPSNSNIFYRTITYYDFNTQIAYFDAPLPAEYNPMTPQTFTLRKTLPNERWTLETSTFTNSTPPANPAIGPLLGPVITLPPGASTTDNFYTGKFVYYYSNASETYPKQFPPAEVINGNGSPVAGVFFPIYGSYYVKAYNGSTRQLSVCYDLNSTPLPTYIANIGYDSGSFVAQTDLIIDQIGPTEYRATLTNNTSLIGTMNLIPTQYTIGKTYQVCWNIRGKPTMASPYFTVNGLNNTILYQSSAISSDYTTVTFTFIPTSSLTCFNIFADTESDYYIEWDSFVVSQVDTINISCFSKDNFTPLSYNGSMVSINDTVCYEVTLISLTLPNESLLSGSRISFYPYVYVEFANATAPSGASRELIYSNNPSSNNALFVAPISQTVQPLLSTFMVVSSSGMSQVIKFKPNDNLRFSVYLPDGTLFRTLENDIFSPYPTFGRVQIEALFSIRRL</sequence>
<protein>
    <submittedName>
        <fullName evidence="1">Uncharacterized protein</fullName>
    </submittedName>
</protein>
<evidence type="ECO:0000313" key="1">
    <source>
        <dbReference type="EMBL" id="QHU15822.1"/>
    </source>
</evidence>
<proteinExistence type="predicted"/>
<dbReference type="EMBL" id="MN740868">
    <property type="protein sequence ID" value="QHU15822.1"/>
    <property type="molecule type" value="Genomic_DNA"/>
</dbReference>
<dbReference type="AlphaFoldDB" id="A0A6C0KCT0"/>